<dbReference type="PANTHER" id="PTHR37017:SF3">
    <property type="entry name" value="AB HYDROLASE-1 DOMAIN-CONTAINING PROTEIN"/>
    <property type="match status" value="1"/>
</dbReference>
<dbReference type="InterPro" id="IPR000073">
    <property type="entry name" value="AB_hydrolase_1"/>
</dbReference>
<keyword evidence="3" id="KW-1185">Reference proteome</keyword>
<protein>
    <submittedName>
        <fullName evidence="2">Alpha/beta-hydrolase</fullName>
    </submittedName>
</protein>
<feature type="domain" description="AB hydrolase-1" evidence="1">
    <location>
        <begin position="7"/>
        <end position="245"/>
    </location>
</feature>
<reference evidence="2" key="1">
    <citation type="journal article" date="2020" name="Phytopathology">
        <title>Genome sequence of the chestnut blight fungus Cryphonectria parasitica EP155: A fundamental resource for an archetypical invasive plant pathogen.</title>
        <authorList>
            <person name="Crouch J.A."/>
            <person name="Dawe A."/>
            <person name="Aerts A."/>
            <person name="Barry K."/>
            <person name="Churchill A.C.L."/>
            <person name="Grimwood J."/>
            <person name="Hillman B."/>
            <person name="Milgroom M.G."/>
            <person name="Pangilinan J."/>
            <person name="Smith M."/>
            <person name="Salamov A."/>
            <person name="Schmutz J."/>
            <person name="Yadav J."/>
            <person name="Grigoriev I.V."/>
            <person name="Nuss D."/>
        </authorList>
    </citation>
    <scope>NUCLEOTIDE SEQUENCE</scope>
    <source>
        <strain evidence="2">EP155</strain>
    </source>
</reference>
<dbReference type="Pfam" id="PF12697">
    <property type="entry name" value="Abhydrolase_6"/>
    <property type="match status" value="1"/>
</dbReference>
<proteinExistence type="predicted"/>
<dbReference type="AlphaFoldDB" id="A0A9P4Y1J1"/>
<dbReference type="GeneID" id="63838649"/>
<dbReference type="Gene3D" id="3.40.50.1820">
    <property type="entry name" value="alpha/beta hydrolase"/>
    <property type="match status" value="1"/>
</dbReference>
<name>A0A9P4Y1J1_CRYP1</name>
<accession>A0A9P4Y1J1</accession>
<dbReference type="Proteomes" id="UP000803844">
    <property type="component" value="Unassembled WGS sequence"/>
</dbReference>
<organism evidence="2 3">
    <name type="scientific">Cryphonectria parasitica (strain ATCC 38755 / EP155)</name>
    <dbReference type="NCBI Taxonomy" id="660469"/>
    <lineage>
        <taxon>Eukaryota</taxon>
        <taxon>Fungi</taxon>
        <taxon>Dikarya</taxon>
        <taxon>Ascomycota</taxon>
        <taxon>Pezizomycotina</taxon>
        <taxon>Sordariomycetes</taxon>
        <taxon>Sordariomycetidae</taxon>
        <taxon>Diaporthales</taxon>
        <taxon>Cryphonectriaceae</taxon>
        <taxon>Cryphonectria-Endothia species complex</taxon>
        <taxon>Cryphonectria</taxon>
    </lineage>
</organism>
<comment type="caution">
    <text evidence="2">The sequence shown here is derived from an EMBL/GenBank/DDBJ whole genome shotgun (WGS) entry which is preliminary data.</text>
</comment>
<dbReference type="PANTHER" id="PTHR37017">
    <property type="entry name" value="AB HYDROLASE-1 DOMAIN-CONTAINING PROTEIN-RELATED"/>
    <property type="match status" value="1"/>
</dbReference>
<dbReference type="InterPro" id="IPR052897">
    <property type="entry name" value="Sec-Metab_Biosynth_Hydrolase"/>
</dbReference>
<evidence type="ECO:0000313" key="2">
    <source>
        <dbReference type="EMBL" id="KAF3764460.1"/>
    </source>
</evidence>
<dbReference type="InterPro" id="IPR029058">
    <property type="entry name" value="AB_hydrolase_fold"/>
</dbReference>
<dbReference type="EMBL" id="MU032348">
    <property type="protein sequence ID" value="KAF3764460.1"/>
    <property type="molecule type" value="Genomic_DNA"/>
</dbReference>
<evidence type="ECO:0000313" key="3">
    <source>
        <dbReference type="Proteomes" id="UP000803844"/>
    </source>
</evidence>
<sequence>MSLKPTFVLVPGAWHGPSTWDKVTALLSRQGYASLAVTLPSTIGDPSVTYLNDINAVQAAIRSETKAGRNVIVVVHSYGGHVGSSALKGLPTSAHPGEDPSEGKVVGLAMMATGFNHTGMSFMDGLGGQPPPTWRADEESGFAVLVADPTELFYHDVLPREEAKAWTAQLRNHSLKSLFEGAEYAYAGWKDVPVWFLVTAEDHALPVEAQWWTVSDAKEQGADVTVQEVASGHSPMLSKPEETVAFLIEAAKAVQG</sequence>
<dbReference type="RefSeq" id="XP_040775421.1">
    <property type="nucleotide sequence ID" value="XM_040921520.1"/>
</dbReference>
<dbReference type="SUPFAM" id="SSF53474">
    <property type="entry name" value="alpha/beta-Hydrolases"/>
    <property type="match status" value="1"/>
</dbReference>
<evidence type="ECO:0000259" key="1">
    <source>
        <dbReference type="Pfam" id="PF12697"/>
    </source>
</evidence>
<dbReference type="OrthoDB" id="408373at2759"/>
<gene>
    <name evidence="2" type="ORF">M406DRAFT_340058</name>
</gene>